<dbReference type="Proteomes" id="UP000516314">
    <property type="component" value="Chromosome 4"/>
</dbReference>
<proteinExistence type="predicted"/>
<evidence type="ECO:0000313" key="1">
    <source>
        <dbReference type="EMBL" id="CAD5327805.1"/>
    </source>
</evidence>
<sequence>MFVNQAKQRCLRTMLDRLANWVKTDKSFLQRPHDIVYQPQLFPYNLDNISKLISFEQQPVIPEDFEDFLADFMKQDRDEESIDTEGMMEHYTN</sequence>
<dbReference type="AlphaFoldDB" id="A0A7G2EWZ1"/>
<protein>
    <submittedName>
        <fullName evidence="1">(thale cress) hypothetical protein</fullName>
    </submittedName>
</protein>
<dbReference type="EMBL" id="LR881469">
    <property type="protein sequence ID" value="CAD5327805.1"/>
    <property type="molecule type" value="Genomic_DNA"/>
</dbReference>
<evidence type="ECO:0000313" key="2">
    <source>
        <dbReference type="Proteomes" id="UP000516314"/>
    </source>
</evidence>
<reference evidence="1 2" key="1">
    <citation type="submission" date="2020-09" db="EMBL/GenBank/DDBJ databases">
        <authorList>
            <person name="Ashkenazy H."/>
        </authorList>
    </citation>
    <scope>NUCLEOTIDE SEQUENCE [LARGE SCALE GENOMIC DNA]</scope>
    <source>
        <strain evidence="2">cv. Cdm-0</strain>
    </source>
</reference>
<organism evidence="1 2">
    <name type="scientific">Arabidopsis thaliana</name>
    <name type="common">Mouse-ear cress</name>
    <dbReference type="NCBI Taxonomy" id="3702"/>
    <lineage>
        <taxon>Eukaryota</taxon>
        <taxon>Viridiplantae</taxon>
        <taxon>Streptophyta</taxon>
        <taxon>Embryophyta</taxon>
        <taxon>Tracheophyta</taxon>
        <taxon>Spermatophyta</taxon>
        <taxon>Magnoliopsida</taxon>
        <taxon>eudicotyledons</taxon>
        <taxon>Gunneridae</taxon>
        <taxon>Pentapetalae</taxon>
        <taxon>rosids</taxon>
        <taxon>malvids</taxon>
        <taxon>Brassicales</taxon>
        <taxon>Brassicaceae</taxon>
        <taxon>Camelineae</taxon>
        <taxon>Arabidopsis</taxon>
    </lineage>
</organism>
<accession>A0A7G2EWZ1</accession>
<name>A0A7G2EWZ1_ARATH</name>
<gene>
    <name evidence="1" type="ORF">AT9943_LOCUS15490</name>
</gene>